<name>A0A6A4GFH1_9AGAR</name>
<dbReference type="EMBL" id="ML770217">
    <property type="protein sequence ID" value="KAE9384123.1"/>
    <property type="molecule type" value="Genomic_DNA"/>
</dbReference>
<gene>
    <name evidence="1" type="ORF">BT96DRAFT_960939</name>
</gene>
<dbReference type="Proteomes" id="UP000799118">
    <property type="component" value="Unassembled WGS sequence"/>
</dbReference>
<keyword evidence="2" id="KW-1185">Reference proteome</keyword>
<proteinExistence type="predicted"/>
<reference evidence="1" key="1">
    <citation type="journal article" date="2019" name="Environ. Microbiol.">
        <title>Fungal ecological strategies reflected in gene transcription - a case study of two litter decomposers.</title>
        <authorList>
            <person name="Barbi F."/>
            <person name="Kohler A."/>
            <person name="Barry K."/>
            <person name="Baskaran P."/>
            <person name="Daum C."/>
            <person name="Fauchery L."/>
            <person name="Ihrmark K."/>
            <person name="Kuo A."/>
            <person name="LaButti K."/>
            <person name="Lipzen A."/>
            <person name="Morin E."/>
            <person name="Grigoriev I.V."/>
            <person name="Henrissat B."/>
            <person name="Lindahl B."/>
            <person name="Martin F."/>
        </authorList>
    </citation>
    <scope>NUCLEOTIDE SEQUENCE</scope>
    <source>
        <strain evidence="1">JB14</strain>
    </source>
</reference>
<dbReference type="AlphaFoldDB" id="A0A6A4GFH1"/>
<sequence length="189" mass="21353">MRATTHAAQKLPVNVTEILTESYLREAWVIQNYSTVYQQGTKMTWDKTGNKQVAGVGKEEKRVFTLVPSISASGELLPFQAIYQGMTDQSCPSKKAAGYDEAKNTYWSTLETMKTLVGKIIAPYFERMKCTLGIEKPDKQMSIWKIDCWSVHKSEAFLTWMKKSHPTIIVLFVPGNSCAQAEHEMFSSP</sequence>
<evidence type="ECO:0008006" key="3">
    <source>
        <dbReference type="Google" id="ProtNLM"/>
    </source>
</evidence>
<evidence type="ECO:0000313" key="1">
    <source>
        <dbReference type="EMBL" id="KAE9384123.1"/>
    </source>
</evidence>
<evidence type="ECO:0000313" key="2">
    <source>
        <dbReference type="Proteomes" id="UP000799118"/>
    </source>
</evidence>
<accession>A0A6A4GFH1</accession>
<dbReference type="OrthoDB" id="3341102at2759"/>
<protein>
    <recommendedName>
        <fullName evidence="3">DDE-1 domain-containing protein</fullName>
    </recommendedName>
</protein>
<organism evidence="1 2">
    <name type="scientific">Gymnopus androsaceus JB14</name>
    <dbReference type="NCBI Taxonomy" id="1447944"/>
    <lineage>
        <taxon>Eukaryota</taxon>
        <taxon>Fungi</taxon>
        <taxon>Dikarya</taxon>
        <taxon>Basidiomycota</taxon>
        <taxon>Agaricomycotina</taxon>
        <taxon>Agaricomycetes</taxon>
        <taxon>Agaricomycetidae</taxon>
        <taxon>Agaricales</taxon>
        <taxon>Marasmiineae</taxon>
        <taxon>Omphalotaceae</taxon>
        <taxon>Gymnopus</taxon>
    </lineage>
</organism>